<dbReference type="InterPro" id="IPR039960">
    <property type="entry name" value="MCP1"/>
</dbReference>
<evidence type="ECO:0000313" key="5">
    <source>
        <dbReference type="Proteomes" id="UP000799441"/>
    </source>
</evidence>
<evidence type="ECO:0000256" key="1">
    <source>
        <dbReference type="SAM" id="MobiDB-lite"/>
    </source>
</evidence>
<feature type="region of interest" description="Disordered" evidence="1">
    <location>
        <begin position="1"/>
        <end position="32"/>
    </location>
</feature>
<evidence type="ECO:0000313" key="4">
    <source>
        <dbReference type="EMBL" id="KAF2725086.1"/>
    </source>
</evidence>
<name>A0A9P4UTT8_9PEZI</name>
<sequence length="300" mass="32920">MADYDRDPESGLHVVDPSPVDETPPEAGPKHDGYFAAPKRTNTLGLSQHSAVWYLTRIQKYSSYAFSAFAVAHIANTSLVPLATQSVHASESYLLLTRPYYQGIPFEPLLVVIPLAAHIGSGLALRIYRRQQNGKRYGQAAVGSGKNKKLWPALSGTSKLGFALTWLTLGHAFINRGIPKQVTGGSSNINLSYVSHAFAKHPIVSYVGFSALITAGVWHVTWGWAKWLGLTPDQTTELGTERQAIKKRRWSIINGVSLLLTGLWMAGSFGIVGQGGEATGWQGRQYDELYRRIPIVGEWM</sequence>
<organism evidence="4 5">
    <name type="scientific">Polychaeton citri CBS 116435</name>
    <dbReference type="NCBI Taxonomy" id="1314669"/>
    <lineage>
        <taxon>Eukaryota</taxon>
        <taxon>Fungi</taxon>
        <taxon>Dikarya</taxon>
        <taxon>Ascomycota</taxon>
        <taxon>Pezizomycotina</taxon>
        <taxon>Dothideomycetes</taxon>
        <taxon>Dothideomycetidae</taxon>
        <taxon>Capnodiales</taxon>
        <taxon>Capnodiaceae</taxon>
        <taxon>Polychaeton</taxon>
    </lineage>
</organism>
<feature type="compositionally biased region" description="Basic and acidic residues" evidence="1">
    <location>
        <begin position="1"/>
        <end position="10"/>
    </location>
</feature>
<dbReference type="GO" id="GO:0007005">
    <property type="term" value="P:mitochondrion organization"/>
    <property type="evidence" value="ECO:0007669"/>
    <property type="project" value="TreeGrafter"/>
</dbReference>
<comment type="caution">
    <text evidence="4">The sequence shown here is derived from an EMBL/GenBank/DDBJ whole genome shotgun (WGS) entry which is preliminary data.</text>
</comment>
<gene>
    <name evidence="4" type="ORF">K431DRAFT_300488</name>
</gene>
<proteinExistence type="predicted"/>
<dbReference type="GO" id="GO:0005741">
    <property type="term" value="C:mitochondrial outer membrane"/>
    <property type="evidence" value="ECO:0007669"/>
    <property type="project" value="TreeGrafter"/>
</dbReference>
<reference evidence="4" key="1">
    <citation type="journal article" date="2020" name="Stud. Mycol.">
        <title>101 Dothideomycetes genomes: a test case for predicting lifestyles and emergence of pathogens.</title>
        <authorList>
            <person name="Haridas S."/>
            <person name="Albert R."/>
            <person name="Binder M."/>
            <person name="Bloem J."/>
            <person name="Labutti K."/>
            <person name="Salamov A."/>
            <person name="Andreopoulos B."/>
            <person name="Baker S."/>
            <person name="Barry K."/>
            <person name="Bills G."/>
            <person name="Bluhm B."/>
            <person name="Cannon C."/>
            <person name="Castanera R."/>
            <person name="Culley D."/>
            <person name="Daum C."/>
            <person name="Ezra D."/>
            <person name="Gonzalez J."/>
            <person name="Henrissat B."/>
            <person name="Kuo A."/>
            <person name="Liang C."/>
            <person name="Lipzen A."/>
            <person name="Lutzoni F."/>
            <person name="Magnuson J."/>
            <person name="Mondo S."/>
            <person name="Nolan M."/>
            <person name="Ohm R."/>
            <person name="Pangilinan J."/>
            <person name="Park H.-J."/>
            <person name="Ramirez L."/>
            <person name="Alfaro M."/>
            <person name="Sun H."/>
            <person name="Tritt A."/>
            <person name="Yoshinaga Y."/>
            <person name="Zwiers L.-H."/>
            <person name="Turgeon B."/>
            <person name="Goodwin S."/>
            <person name="Spatafora J."/>
            <person name="Crous P."/>
            <person name="Grigoriev I."/>
        </authorList>
    </citation>
    <scope>NUCLEOTIDE SEQUENCE</scope>
    <source>
        <strain evidence="4">CBS 116435</strain>
    </source>
</reference>
<keyword evidence="2" id="KW-1133">Transmembrane helix</keyword>
<dbReference type="Pfam" id="PF07950">
    <property type="entry name" value="MCP1_TM"/>
    <property type="match status" value="1"/>
</dbReference>
<dbReference type="Proteomes" id="UP000799441">
    <property type="component" value="Unassembled WGS sequence"/>
</dbReference>
<keyword evidence="2" id="KW-0472">Membrane</keyword>
<dbReference type="AlphaFoldDB" id="A0A9P4UTT8"/>
<dbReference type="OrthoDB" id="10259513at2759"/>
<keyword evidence="5" id="KW-1185">Reference proteome</keyword>
<dbReference type="GO" id="GO:0055088">
    <property type="term" value="P:lipid homeostasis"/>
    <property type="evidence" value="ECO:0007669"/>
    <property type="project" value="InterPro"/>
</dbReference>
<feature type="transmembrane region" description="Helical" evidence="2">
    <location>
        <begin position="64"/>
        <end position="84"/>
    </location>
</feature>
<keyword evidence="2" id="KW-0812">Transmembrane</keyword>
<feature type="domain" description="Mitochondrial adapter protein MCP1 transmembrane" evidence="3">
    <location>
        <begin position="168"/>
        <end position="276"/>
    </location>
</feature>
<dbReference type="PANTHER" id="PTHR38409:SF1">
    <property type="entry name" value="MITOCHONDRIAL ADAPTER PROTEIN MCP1"/>
    <property type="match status" value="1"/>
</dbReference>
<protein>
    <recommendedName>
        <fullName evidence="3">Mitochondrial adapter protein MCP1 transmembrane domain-containing protein</fullName>
    </recommendedName>
</protein>
<accession>A0A9P4UTT8</accession>
<evidence type="ECO:0000259" key="3">
    <source>
        <dbReference type="Pfam" id="PF07950"/>
    </source>
</evidence>
<evidence type="ECO:0000256" key="2">
    <source>
        <dbReference type="SAM" id="Phobius"/>
    </source>
</evidence>
<dbReference type="InterPro" id="IPR012472">
    <property type="entry name" value="MCP1_TM"/>
</dbReference>
<dbReference type="PANTHER" id="PTHR38409">
    <property type="entry name" value="MDM10-COMPLEMENTING PROTEIN 1"/>
    <property type="match status" value="1"/>
</dbReference>
<dbReference type="EMBL" id="MU003769">
    <property type="protein sequence ID" value="KAF2725086.1"/>
    <property type="molecule type" value="Genomic_DNA"/>
</dbReference>
<feature type="transmembrane region" description="Helical" evidence="2">
    <location>
        <begin position="252"/>
        <end position="272"/>
    </location>
</feature>
<feature type="transmembrane region" description="Helical" evidence="2">
    <location>
        <begin position="104"/>
        <end position="128"/>
    </location>
</feature>